<reference evidence="5" key="1">
    <citation type="journal article" date="2011" name="PLoS ONE">
        <title>Genome evolution of a tertiary dinoflagellate plastid.</title>
        <authorList>
            <person name="Gabrielsen T.M."/>
            <person name="Minge M.A."/>
            <person name="Espelund M."/>
            <person name="Tooming-Klunderud A."/>
            <person name="Patil V."/>
            <person name="Nederbragt A.J."/>
            <person name="Otis C."/>
            <person name="Turmel M."/>
            <person name="Shalchian-Tabrizi K."/>
            <person name="Lemieux C."/>
            <person name="Jakobsen K.S."/>
        </authorList>
    </citation>
    <scope>NUCLEOTIDE SEQUENCE</scope>
</reference>
<evidence type="ECO:0000313" key="5">
    <source>
        <dbReference type="EMBL" id="AEJ72940.1"/>
    </source>
</evidence>
<organism evidence="5">
    <name type="scientific">Karlodinium veneficum</name>
    <name type="common">Dinoflagellate</name>
    <name type="synonym">Karlodinium micrum</name>
    <dbReference type="NCBI Taxonomy" id="407301"/>
    <lineage>
        <taxon>Eukaryota</taxon>
        <taxon>Sar</taxon>
        <taxon>Alveolata</taxon>
        <taxon>Dinophyceae</taxon>
        <taxon>Gymnodiniales</taxon>
        <taxon>Kareniaceae</taxon>
        <taxon>Karlodinium</taxon>
    </lineage>
</organism>
<evidence type="ECO:0000256" key="4">
    <source>
        <dbReference type="ARBA" id="ARBA00035376"/>
    </source>
</evidence>
<evidence type="ECO:0000256" key="2">
    <source>
        <dbReference type="ARBA" id="ARBA00022980"/>
    </source>
</evidence>
<evidence type="ECO:0000256" key="3">
    <source>
        <dbReference type="ARBA" id="ARBA00023274"/>
    </source>
</evidence>
<accession>G1E751</accession>
<dbReference type="EMBL" id="JN039300">
    <property type="protein sequence ID" value="AEJ72940.1"/>
    <property type="molecule type" value="Genomic_DNA"/>
</dbReference>
<keyword evidence="5" id="KW-0150">Chloroplast</keyword>
<dbReference type="Gene3D" id="2.30.30.790">
    <property type="match status" value="1"/>
</dbReference>
<dbReference type="InterPro" id="IPR001857">
    <property type="entry name" value="Ribosomal_bL19"/>
</dbReference>
<keyword evidence="5" id="KW-0934">Plastid</keyword>
<keyword evidence="3" id="KW-0687">Ribonucleoprotein</keyword>
<dbReference type="SUPFAM" id="SSF50104">
    <property type="entry name" value="Translation proteins SH3-like domain"/>
    <property type="match status" value="1"/>
</dbReference>
<name>G1E751_KARVE</name>
<evidence type="ECO:0000256" key="1">
    <source>
        <dbReference type="ARBA" id="ARBA00005781"/>
    </source>
</evidence>
<geneLocation type="chloroplast" evidence="5"/>
<gene>
    <name evidence="5" type="primary">rpl19</name>
</gene>
<protein>
    <recommendedName>
        <fullName evidence="4">50S ribosomal protein L19, chloroplastic</fullName>
    </recommendedName>
</protein>
<dbReference type="AlphaFoldDB" id="G1E751"/>
<dbReference type="InterPro" id="IPR008991">
    <property type="entry name" value="Translation_prot_SH3-like_sf"/>
</dbReference>
<dbReference type="GO" id="GO:0006412">
    <property type="term" value="P:translation"/>
    <property type="evidence" value="ECO:0007669"/>
    <property type="project" value="InterPro"/>
</dbReference>
<dbReference type="GO" id="GO:0005840">
    <property type="term" value="C:ribosome"/>
    <property type="evidence" value="ECO:0007669"/>
    <property type="project" value="UniProtKB-KW"/>
</dbReference>
<dbReference type="Pfam" id="PF01245">
    <property type="entry name" value="Ribosomal_L19"/>
    <property type="match status" value="1"/>
</dbReference>
<dbReference type="InterPro" id="IPR038657">
    <property type="entry name" value="Ribosomal_bL19_sf"/>
</dbReference>
<dbReference type="GO" id="GO:0003735">
    <property type="term" value="F:structural constituent of ribosome"/>
    <property type="evidence" value="ECO:0007669"/>
    <property type="project" value="InterPro"/>
</dbReference>
<proteinExistence type="inferred from homology"/>
<sequence length="200" mass="24176">MTKYTRYLKEIHFNRKNNRNLGNLGIGDFVKITQLRESSIEYLYIIYSKKQIPTQLNFRDNTLDNLKKWNIILNMIQNIKEYNKLHRTPILPIQIKFSQNLIKTFEGNIIAIKHLTIPIFFEQQTNIKFNLSLLGSKSFWKTFYTIKVRNIIKKVGVEKTFLIDSPWILSFDILKKSYIKRSKLYYLRRQPNRKLKKRRQ</sequence>
<comment type="similarity">
    <text evidence="1">Belongs to the bacterial ribosomal protein bL19 family.</text>
</comment>
<dbReference type="GO" id="GO:1990904">
    <property type="term" value="C:ribonucleoprotein complex"/>
    <property type="evidence" value="ECO:0007669"/>
    <property type="project" value="UniProtKB-KW"/>
</dbReference>
<keyword evidence="2 5" id="KW-0689">Ribosomal protein</keyword>